<organism evidence="3 4">
    <name type="scientific">Streptococcus gallolyticus</name>
    <dbReference type="NCBI Taxonomy" id="315405"/>
    <lineage>
        <taxon>Bacteria</taxon>
        <taxon>Bacillati</taxon>
        <taxon>Bacillota</taxon>
        <taxon>Bacilli</taxon>
        <taxon>Lactobacillales</taxon>
        <taxon>Streptococcaceae</taxon>
        <taxon>Streptococcus</taxon>
    </lineage>
</organism>
<dbReference type="AlphaFoldDB" id="A0A1I7GVI2"/>
<feature type="compositionally biased region" description="Polar residues" evidence="1">
    <location>
        <begin position="154"/>
        <end position="175"/>
    </location>
</feature>
<keyword evidence="4" id="KW-1185">Reference proteome</keyword>
<feature type="domain" description="Replication initiator A N-terminal" evidence="2">
    <location>
        <begin position="17"/>
        <end position="91"/>
    </location>
</feature>
<evidence type="ECO:0000259" key="2">
    <source>
        <dbReference type="Pfam" id="PF06970"/>
    </source>
</evidence>
<dbReference type="EMBL" id="FPBN01000002">
    <property type="protein sequence ID" value="SFU52419.1"/>
    <property type="molecule type" value="Genomic_DNA"/>
</dbReference>
<feature type="region of interest" description="Disordered" evidence="1">
    <location>
        <begin position="125"/>
        <end position="208"/>
    </location>
</feature>
<protein>
    <submittedName>
        <fullName evidence="3">Replication initiator protein A (RepA) N-terminus</fullName>
    </submittedName>
</protein>
<gene>
    <name evidence="3" type="ORF">SAMN05660328_102352</name>
</gene>
<evidence type="ECO:0000256" key="1">
    <source>
        <dbReference type="SAM" id="MobiDB-lite"/>
    </source>
</evidence>
<evidence type="ECO:0000313" key="4">
    <source>
        <dbReference type="Proteomes" id="UP000183629"/>
    </source>
</evidence>
<dbReference type="InterPro" id="IPR010724">
    <property type="entry name" value="RepA_N"/>
</dbReference>
<sequence>MMSFEAITANHYVTSERYYKLPKTLFESPVYEDMRLDSKVSYAFLRDRLELSLKNNWVDDKGRLYLIYSNTELMKILNCSKSTLLRIKKQLAEYGLMKEVQQSNSKNGTLANKIYLGSLVADDYFNAPDPDDPNPKPTPVSNLDQGGVKKTLGGCQNETGLVSNSATSETYYSETDNSEDISSRKAEQNSDEFSQPAGADHHSSQDQSVKYVPPKYYSLLNVIADRYNAKFTQYDLFTGEFQNYSLTHRQKMLIGQYLAEGYVTSQELIDLIENHIPVDCESPLAYLLRSLENLKRERLYEQKEIAHRNAENYYAMRQQEVVANDNL</sequence>
<dbReference type="Pfam" id="PF06970">
    <property type="entry name" value="RepA_N"/>
    <property type="match status" value="1"/>
</dbReference>
<dbReference type="Proteomes" id="UP000183629">
    <property type="component" value="Unassembled WGS sequence"/>
</dbReference>
<accession>A0A1I7GVI2</accession>
<dbReference type="RefSeq" id="WP_256210138.1">
    <property type="nucleotide sequence ID" value="NZ_FOLZ01000002.1"/>
</dbReference>
<name>A0A1I7GVI2_9STRE</name>
<proteinExistence type="predicted"/>
<evidence type="ECO:0000313" key="3">
    <source>
        <dbReference type="EMBL" id="SFU52419.1"/>
    </source>
</evidence>
<reference evidence="4" key="1">
    <citation type="submission" date="2016-10" db="EMBL/GenBank/DDBJ databases">
        <authorList>
            <person name="Varghese N."/>
            <person name="Submissions S."/>
        </authorList>
    </citation>
    <scope>NUCLEOTIDE SEQUENCE [LARGE SCALE GENOMIC DNA]</scope>
    <source>
        <strain evidence="4">LMG 15572</strain>
    </source>
</reference>